<comment type="caution">
    <text evidence="2">The sequence shown here is derived from an EMBL/GenBank/DDBJ whole genome shotgun (WGS) entry which is preliminary data.</text>
</comment>
<gene>
    <name evidence="2" type="ORF">GCM10009665_21100</name>
</gene>
<dbReference type="Pfam" id="PF18029">
    <property type="entry name" value="Glyoxalase_6"/>
    <property type="match status" value="1"/>
</dbReference>
<dbReference type="Proteomes" id="UP001500037">
    <property type="component" value="Unassembled WGS sequence"/>
</dbReference>
<proteinExistence type="predicted"/>
<evidence type="ECO:0000259" key="1">
    <source>
        <dbReference type="Pfam" id="PF18029"/>
    </source>
</evidence>
<accession>A0ABN1W537</accession>
<dbReference type="InterPro" id="IPR029068">
    <property type="entry name" value="Glyas_Bleomycin-R_OHBP_Dase"/>
</dbReference>
<evidence type="ECO:0000313" key="3">
    <source>
        <dbReference type="Proteomes" id="UP001500037"/>
    </source>
</evidence>
<evidence type="ECO:0000313" key="2">
    <source>
        <dbReference type="EMBL" id="GAA1230484.1"/>
    </source>
</evidence>
<reference evidence="2 3" key="1">
    <citation type="journal article" date="2019" name="Int. J. Syst. Evol. Microbiol.">
        <title>The Global Catalogue of Microorganisms (GCM) 10K type strain sequencing project: providing services to taxonomists for standard genome sequencing and annotation.</title>
        <authorList>
            <consortium name="The Broad Institute Genomics Platform"/>
            <consortium name="The Broad Institute Genome Sequencing Center for Infectious Disease"/>
            <person name="Wu L."/>
            <person name="Ma J."/>
        </authorList>
    </citation>
    <scope>NUCLEOTIDE SEQUENCE [LARGE SCALE GENOMIC DNA]</scope>
    <source>
        <strain evidence="2 3">JCM 13004</strain>
    </source>
</reference>
<keyword evidence="3" id="KW-1185">Reference proteome</keyword>
<protein>
    <submittedName>
        <fullName evidence="2">VOC family protein</fullName>
    </submittedName>
</protein>
<dbReference type="RefSeq" id="WP_344441050.1">
    <property type="nucleotide sequence ID" value="NZ_BAAALF010000026.1"/>
</dbReference>
<dbReference type="Gene3D" id="3.10.180.10">
    <property type="entry name" value="2,3-Dihydroxybiphenyl 1,2-Dioxygenase, domain 1"/>
    <property type="match status" value="1"/>
</dbReference>
<sequence>MTSPVRFQIAVDAADPHRLADFWAAALGWAVEDHEPAVRAALEAGYADDTDVVTHNGRLAWSVAAAAVLPGSTREDSGRRLLFQTVPEAKAGKNRLHLDLNVGRDRLDAETERLTTLGAIVLYRVDEPAGFHVTLQDPEGNEFCMQ</sequence>
<dbReference type="PANTHER" id="PTHR35908:SF1">
    <property type="entry name" value="CONSERVED PROTEIN"/>
    <property type="match status" value="1"/>
</dbReference>
<dbReference type="InterPro" id="IPR041581">
    <property type="entry name" value="Glyoxalase_6"/>
</dbReference>
<dbReference type="EMBL" id="BAAALF010000026">
    <property type="protein sequence ID" value="GAA1230484.1"/>
    <property type="molecule type" value="Genomic_DNA"/>
</dbReference>
<feature type="domain" description="Glyoxalase-like" evidence="1">
    <location>
        <begin position="8"/>
        <end position="145"/>
    </location>
</feature>
<name>A0ABN1W537_9ACTN</name>
<organism evidence="2 3">
    <name type="scientific">Kitasatospora nipponensis</name>
    <dbReference type="NCBI Taxonomy" id="258049"/>
    <lineage>
        <taxon>Bacteria</taxon>
        <taxon>Bacillati</taxon>
        <taxon>Actinomycetota</taxon>
        <taxon>Actinomycetes</taxon>
        <taxon>Kitasatosporales</taxon>
        <taxon>Streptomycetaceae</taxon>
        <taxon>Kitasatospora</taxon>
    </lineage>
</organism>
<dbReference type="PANTHER" id="PTHR35908">
    <property type="entry name" value="HYPOTHETICAL FUSION PROTEIN"/>
    <property type="match status" value="1"/>
</dbReference>
<dbReference type="SUPFAM" id="SSF54593">
    <property type="entry name" value="Glyoxalase/Bleomycin resistance protein/Dihydroxybiphenyl dioxygenase"/>
    <property type="match status" value="1"/>
</dbReference>